<evidence type="ECO:0000313" key="3">
    <source>
        <dbReference type="Proteomes" id="UP000192578"/>
    </source>
</evidence>
<evidence type="ECO:0000313" key="2">
    <source>
        <dbReference type="EMBL" id="OQV13622.1"/>
    </source>
</evidence>
<dbReference type="EMBL" id="MTYJ01000120">
    <property type="protein sequence ID" value="OQV13622.1"/>
    <property type="molecule type" value="Genomic_DNA"/>
</dbReference>
<protein>
    <submittedName>
        <fullName evidence="2">Uncharacterized protein</fullName>
    </submittedName>
</protein>
<sequence length="195" mass="22017">MARLRLALDRNKTLPESEGILRGDLIGELTAIRRCQMEILNFYTEVDAFFRNIFFFSHFLDQACTMGFVATVIITDPSKNLGDWLYNCLSIMFFVGYSTVLLLPLAHVYEEAESTNFQVYQLSLAIRRNFPGEASDSQVHEILQALMGSSERNSIVLQGSGCINFTRPWFAGTVTLGLSFSVLAYEITQRSNSRS</sequence>
<keyword evidence="1" id="KW-0472">Membrane</keyword>
<proteinExistence type="predicted"/>
<organism evidence="2 3">
    <name type="scientific">Hypsibius exemplaris</name>
    <name type="common">Freshwater tardigrade</name>
    <dbReference type="NCBI Taxonomy" id="2072580"/>
    <lineage>
        <taxon>Eukaryota</taxon>
        <taxon>Metazoa</taxon>
        <taxon>Ecdysozoa</taxon>
        <taxon>Tardigrada</taxon>
        <taxon>Eutardigrada</taxon>
        <taxon>Parachela</taxon>
        <taxon>Hypsibioidea</taxon>
        <taxon>Hypsibiidae</taxon>
        <taxon>Hypsibius</taxon>
    </lineage>
</organism>
<reference evidence="3" key="1">
    <citation type="submission" date="2017-01" db="EMBL/GenBank/DDBJ databases">
        <title>Comparative genomics of anhydrobiosis in the tardigrade Hypsibius dujardini.</title>
        <authorList>
            <person name="Yoshida Y."/>
            <person name="Koutsovoulos G."/>
            <person name="Laetsch D."/>
            <person name="Stevens L."/>
            <person name="Kumar S."/>
            <person name="Horikawa D."/>
            <person name="Ishino K."/>
            <person name="Komine S."/>
            <person name="Tomita M."/>
            <person name="Blaxter M."/>
            <person name="Arakawa K."/>
        </authorList>
    </citation>
    <scope>NUCLEOTIDE SEQUENCE [LARGE SCALE GENOMIC DNA]</scope>
    <source>
        <strain evidence="3">Z151</strain>
    </source>
</reference>
<feature type="transmembrane region" description="Helical" evidence="1">
    <location>
        <begin position="84"/>
        <end position="106"/>
    </location>
</feature>
<keyword evidence="3" id="KW-1185">Reference proteome</keyword>
<comment type="caution">
    <text evidence="2">The sequence shown here is derived from an EMBL/GenBank/DDBJ whole genome shotgun (WGS) entry which is preliminary data.</text>
</comment>
<accession>A0A1W0WEM0</accession>
<keyword evidence="1" id="KW-1133">Transmembrane helix</keyword>
<dbReference type="Proteomes" id="UP000192578">
    <property type="component" value="Unassembled WGS sequence"/>
</dbReference>
<gene>
    <name evidence="2" type="ORF">BV898_12165</name>
</gene>
<evidence type="ECO:0000256" key="1">
    <source>
        <dbReference type="SAM" id="Phobius"/>
    </source>
</evidence>
<dbReference type="AlphaFoldDB" id="A0A1W0WEM0"/>
<keyword evidence="1" id="KW-0812">Transmembrane</keyword>
<name>A0A1W0WEM0_HYPEX</name>